<name>A0ABQ2BM27_9SPHI</name>
<keyword evidence="2" id="KW-0805">Transcription regulation</keyword>
<evidence type="ECO:0000256" key="5">
    <source>
        <dbReference type="PROSITE-ProRule" id="PRU00169"/>
    </source>
</evidence>
<dbReference type="InterPro" id="IPR039420">
    <property type="entry name" value="WalR-like"/>
</dbReference>
<dbReference type="InterPro" id="IPR000792">
    <property type="entry name" value="Tscrpt_reg_LuxR_C"/>
</dbReference>
<dbReference type="PROSITE" id="PS50110">
    <property type="entry name" value="RESPONSE_REGULATORY"/>
    <property type="match status" value="1"/>
</dbReference>
<evidence type="ECO:0000256" key="2">
    <source>
        <dbReference type="ARBA" id="ARBA00023015"/>
    </source>
</evidence>
<dbReference type="GO" id="GO:0003677">
    <property type="term" value="F:DNA binding"/>
    <property type="evidence" value="ECO:0007669"/>
    <property type="project" value="UniProtKB-KW"/>
</dbReference>
<evidence type="ECO:0000256" key="3">
    <source>
        <dbReference type="ARBA" id="ARBA00023125"/>
    </source>
</evidence>
<dbReference type="InterPro" id="IPR016032">
    <property type="entry name" value="Sig_transdc_resp-reg_C-effctor"/>
</dbReference>
<keyword evidence="9" id="KW-1185">Reference proteome</keyword>
<evidence type="ECO:0000256" key="1">
    <source>
        <dbReference type="ARBA" id="ARBA00022553"/>
    </source>
</evidence>
<evidence type="ECO:0000313" key="8">
    <source>
        <dbReference type="EMBL" id="GGI29153.1"/>
    </source>
</evidence>
<dbReference type="InterPro" id="IPR011006">
    <property type="entry name" value="CheY-like_superfamily"/>
</dbReference>
<dbReference type="Proteomes" id="UP000645390">
    <property type="component" value="Unassembled WGS sequence"/>
</dbReference>
<dbReference type="InterPro" id="IPR001789">
    <property type="entry name" value="Sig_transdc_resp-reg_receiver"/>
</dbReference>
<dbReference type="SMART" id="SM00448">
    <property type="entry name" value="REC"/>
    <property type="match status" value="1"/>
</dbReference>
<dbReference type="RefSeq" id="WP_188417186.1">
    <property type="nucleotide sequence ID" value="NZ_BMDJ01000014.1"/>
</dbReference>
<dbReference type="SMART" id="SM00421">
    <property type="entry name" value="HTH_LUXR"/>
    <property type="match status" value="1"/>
</dbReference>
<keyword evidence="3 8" id="KW-0238">DNA-binding</keyword>
<dbReference type="PRINTS" id="PR00038">
    <property type="entry name" value="HTHLUXR"/>
</dbReference>
<dbReference type="Pfam" id="PF00196">
    <property type="entry name" value="GerE"/>
    <property type="match status" value="1"/>
</dbReference>
<protein>
    <submittedName>
        <fullName evidence="8">DNA-binding response regulator</fullName>
    </submittedName>
</protein>
<evidence type="ECO:0000259" key="6">
    <source>
        <dbReference type="PROSITE" id="PS50043"/>
    </source>
</evidence>
<dbReference type="SUPFAM" id="SSF52172">
    <property type="entry name" value="CheY-like"/>
    <property type="match status" value="1"/>
</dbReference>
<keyword evidence="1 5" id="KW-0597">Phosphoprotein</keyword>
<dbReference type="EMBL" id="BMDJ01000014">
    <property type="protein sequence ID" value="GGI29153.1"/>
    <property type="molecule type" value="Genomic_DNA"/>
</dbReference>
<comment type="caution">
    <text evidence="8">The sequence shown here is derived from an EMBL/GenBank/DDBJ whole genome shotgun (WGS) entry which is preliminary data.</text>
</comment>
<evidence type="ECO:0000256" key="4">
    <source>
        <dbReference type="ARBA" id="ARBA00023163"/>
    </source>
</evidence>
<feature type="domain" description="HTH luxR-type" evidence="6">
    <location>
        <begin position="145"/>
        <end position="210"/>
    </location>
</feature>
<evidence type="ECO:0000313" key="9">
    <source>
        <dbReference type="Proteomes" id="UP000645390"/>
    </source>
</evidence>
<dbReference type="Pfam" id="PF00072">
    <property type="entry name" value="Response_reg"/>
    <property type="match status" value="1"/>
</dbReference>
<sequence length="216" mass="24500">MVKILIVDDHNMMIKGLKLILAVRKDFNVYATANNGLEAIDIIKKDKPDVILLDINMPLLNGYQTLQILKSDFPEVKIIVLSMSADRKSVLNMLEAGANSYLFKNTDDKTLFIAIDEVINGKYYVSNEIENVLEEFIIGQRDNSKKNSQKLLSLREIEIAKLIMDGNTNSEIADILFLSVRTVDTHRKNILYKLGLNNTATLVKYVMENKVFLGMD</sequence>
<evidence type="ECO:0000259" key="7">
    <source>
        <dbReference type="PROSITE" id="PS50110"/>
    </source>
</evidence>
<organism evidence="8 9">
    <name type="scientific">Pedobacter mendelii</name>
    <dbReference type="NCBI Taxonomy" id="1908240"/>
    <lineage>
        <taxon>Bacteria</taxon>
        <taxon>Pseudomonadati</taxon>
        <taxon>Bacteroidota</taxon>
        <taxon>Sphingobacteriia</taxon>
        <taxon>Sphingobacteriales</taxon>
        <taxon>Sphingobacteriaceae</taxon>
        <taxon>Pedobacter</taxon>
    </lineage>
</organism>
<dbReference type="PANTHER" id="PTHR43214">
    <property type="entry name" value="TWO-COMPONENT RESPONSE REGULATOR"/>
    <property type="match status" value="1"/>
</dbReference>
<dbReference type="CDD" id="cd06170">
    <property type="entry name" value="LuxR_C_like"/>
    <property type="match status" value="1"/>
</dbReference>
<reference evidence="9" key="1">
    <citation type="journal article" date="2019" name="Int. J. Syst. Evol. Microbiol.">
        <title>The Global Catalogue of Microorganisms (GCM) 10K type strain sequencing project: providing services to taxonomists for standard genome sequencing and annotation.</title>
        <authorList>
            <consortium name="The Broad Institute Genomics Platform"/>
            <consortium name="The Broad Institute Genome Sequencing Center for Infectious Disease"/>
            <person name="Wu L."/>
            <person name="Ma J."/>
        </authorList>
    </citation>
    <scope>NUCLEOTIDE SEQUENCE [LARGE SCALE GENOMIC DNA]</scope>
    <source>
        <strain evidence="9">CCM 8939</strain>
    </source>
</reference>
<accession>A0ABQ2BM27</accession>
<dbReference type="PROSITE" id="PS50043">
    <property type="entry name" value="HTH_LUXR_2"/>
    <property type="match status" value="1"/>
</dbReference>
<dbReference type="PANTHER" id="PTHR43214:SF41">
    <property type="entry name" value="NITRATE_NITRITE RESPONSE REGULATOR PROTEIN NARP"/>
    <property type="match status" value="1"/>
</dbReference>
<dbReference type="CDD" id="cd17535">
    <property type="entry name" value="REC_NarL-like"/>
    <property type="match status" value="1"/>
</dbReference>
<dbReference type="SUPFAM" id="SSF46894">
    <property type="entry name" value="C-terminal effector domain of the bipartite response regulators"/>
    <property type="match status" value="1"/>
</dbReference>
<feature type="domain" description="Response regulatory" evidence="7">
    <location>
        <begin position="3"/>
        <end position="119"/>
    </location>
</feature>
<keyword evidence="4" id="KW-0804">Transcription</keyword>
<feature type="modified residue" description="4-aspartylphosphate" evidence="5">
    <location>
        <position position="54"/>
    </location>
</feature>
<proteinExistence type="predicted"/>
<gene>
    <name evidence="8" type="ORF">GCM10008119_36220</name>
</gene>
<dbReference type="InterPro" id="IPR058245">
    <property type="entry name" value="NreC/VraR/RcsB-like_REC"/>
</dbReference>
<dbReference type="PROSITE" id="PS00622">
    <property type="entry name" value="HTH_LUXR_1"/>
    <property type="match status" value="1"/>
</dbReference>
<dbReference type="Gene3D" id="3.40.50.2300">
    <property type="match status" value="1"/>
</dbReference>